<feature type="signal peptide" evidence="2">
    <location>
        <begin position="1"/>
        <end position="19"/>
    </location>
</feature>
<dbReference type="Proteomes" id="UP000887574">
    <property type="component" value="Unplaced"/>
</dbReference>
<sequence>MSSCLIFTFLFTFVLVVTLLPLNASSLGDSHESDGHSQHHNAFGNTDGGHESGYELAKQGGHHDDHAIHEAAATHQATGDGEKSRGASAHHTTMEADGSAAKFHEADSQHGKDLKAKTFGFFDYRFIQPQYHVEQFYEDEKQGKQYGADKHKAGEVDHHHDEHETDGKDRFEESHNLGAHGAADYSKGVDGIKAAVMDGVTVTETRLNLTTIMSITMTTIIQATNIKDISKLMDPVMKVAMQDQSIILDHHMEATKNKVNVQIK</sequence>
<evidence type="ECO:0000256" key="2">
    <source>
        <dbReference type="SAM" id="SignalP"/>
    </source>
</evidence>
<organism evidence="3 4">
    <name type="scientific">Ditylenchus dipsaci</name>
    <dbReference type="NCBI Taxonomy" id="166011"/>
    <lineage>
        <taxon>Eukaryota</taxon>
        <taxon>Metazoa</taxon>
        <taxon>Ecdysozoa</taxon>
        <taxon>Nematoda</taxon>
        <taxon>Chromadorea</taxon>
        <taxon>Rhabditida</taxon>
        <taxon>Tylenchina</taxon>
        <taxon>Tylenchomorpha</taxon>
        <taxon>Sphaerularioidea</taxon>
        <taxon>Anguinidae</taxon>
        <taxon>Anguininae</taxon>
        <taxon>Ditylenchus</taxon>
    </lineage>
</organism>
<dbReference type="AlphaFoldDB" id="A0A915CSK3"/>
<keyword evidence="2" id="KW-0732">Signal</keyword>
<name>A0A915CSK3_9BILA</name>
<evidence type="ECO:0000313" key="4">
    <source>
        <dbReference type="WBParaSite" id="jg11789"/>
    </source>
</evidence>
<evidence type="ECO:0000313" key="3">
    <source>
        <dbReference type="Proteomes" id="UP000887574"/>
    </source>
</evidence>
<keyword evidence="3" id="KW-1185">Reference proteome</keyword>
<feature type="chain" id="PRO_5037747991" evidence="2">
    <location>
        <begin position="20"/>
        <end position="264"/>
    </location>
</feature>
<dbReference type="WBParaSite" id="jg11789">
    <property type="protein sequence ID" value="jg11789"/>
    <property type="gene ID" value="jg11789"/>
</dbReference>
<protein>
    <submittedName>
        <fullName evidence="4">Uncharacterized protein</fullName>
    </submittedName>
</protein>
<accession>A0A915CSK3</accession>
<reference evidence="4" key="1">
    <citation type="submission" date="2022-11" db="UniProtKB">
        <authorList>
            <consortium name="WormBaseParasite"/>
        </authorList>
    </citation>
    <scope>IDENTIFICATION</scope>
</reference>
<proteinExistence type="predicted"/>
<evidence type="ECO:0000256" key="1">
    <source>
        <dbReference type="SAM" id="MobiDB-lite"/>
    </source>
</evidence>
<feature type="region of interest" description="Disordered" evidence="1">
    <location>
        <begin position="28"/>
        <end position="109"/>
    </location>
</feature>
<feature type="region of interest" description="Disordered" evidence="1">
    <location>
        <begin position="146"/>
        <end position="168"/>
    </location>
</feature>